<evidence type="ECO:0000256" key="5">
    <source>
        <dbReference type="ARBA" id="ARBA00023136"/>
    </source>
</evidence>
<keyword evidence="4 12" id="KW-0808">Transferase</keyword>
<comment type="function">
    <text evidence="6">Catalyzes the glycosylation of 4,4'-diaponeurosporenoate, i.e. the esterification of glucose at the C1'' position with the carboxyl group of 4,4'-diaponeurosporenic acid, to form glycosyl-4,4'-diaponeurosporenoate. This is a step in the biosynthesis of staphyloxanthin, an orange pigment present in most staphylococci strains.</text>
</comment>
<organism evidence="12 13">
    <name type="scientific">Agromyces ramosus</name>
    <dbReference type="NCBI Taxonomy" id="33879"/>
    <lineage>
        <taxon>Bacteria</taxon>
        <taxon>Bacillati</taxon>
        <taxon>Actinomycetota</taxon>
        <taxon>Actinomycetes</taxon>
        <taxon>Micrococcales</taxon>
        <taxon>Microbacteriaceae</taxon>
        <taxon>Agromyces</taxon>
    </lineage>
</organism>
<feature type="domain" description="Glycosyltransferase 2-like" evidence="11">
    <location>
        <begin position="16"/>
        <end position="122"/>
    </location>
</feature>
<dbReference type="AlphaFoldDB" id="A0A4Q7MIX5"/>
<evidence type="ECO:0000256" key="4">
    <source>
        <dbReference type="ARBA" id="ARBA00022679"/>
    </source>
</evidence>
<dbReference type="SUPFAM" id="SSF53448">
    <property type="entry name" value="Nucleotide-diphospho-sugar transferases"/>
    <property type="match status" value="1"/>
</dbReference>
<protein>
    <recommendedName>
        <fullName evidence="9">4,4'-diaponeurosporenoate glycosyltransferase</fullName>
    </recommendedName>
</protein>
<comment type="similarity">
    <text evidence="8">Belongs to the glycosyltransferase 2 family. CrtQ subfamily.</text>
</comment>
<dbReference type="CDD" id="cd00761">
    <property type="entry name" value="Glyco_tranf_GTA_type"/>
    <property type="match status" value="1"/>
</dbReference>
<dbReference type="GO" id="GO:0016757">
    <property type="term" value="F:glycosyltransferase activity"/>
    <property type="evidence" value="ECO:0007669"/>
    <property type="project" value="UniProtKB-KW"/>
</dbReference>
<evidence type="ECO:0000256" key="1">
    <source>
        <dbReference type="ARBA" id="ARBA00004236"/>
    </source>
</evidence>
<keyword evidence="5" id="KW-0472">Membrane</keyword>
<keyword evidence="2" id="KW-1003">Cell membrane</keyword>
<sequence>MGRDDDGMRGDPGTLSIVVPVRNDRDRLERLLRSIAAQSRAPDEVIVVDNGGNGDLDALARRYGFRIVTEPVVGIPAATARGLDAASSDVLARVDADSVLPRDWVAAAHDRFADPAVGAVTGWAWLPRAPRGASRVLVLGYLGGYTLLAGIGLGHRPLWGSSALVRSSLWRVVRDDFCRDDQRVHDDLDLSIHLPPGTRVLRDRRLSVGVSTRPFRDPQKLWRDAAMGVHTFVRHWPHEFPPFRWARIVRARATGGAARAPQGVAASGQPRSGGSTSSQPA</sequence>
<dbReference type="GO" id="GO:0005886">
    <property type="term" value="C:plasma membrane"/>
    <property type="evidence" value="ECO:0007669"/>
    <property type="project" value="UniProtKB-SubCell"/>
</dbReference>
<dbReference type="Gene3D" id="3.90.550.10">
    <property type="entry name" value="Spore Coat Polysaccharide Biosynthesis Protein SpsA, Chain A"/>
    <property type="match status" value="1"/>
</dbReference>
<keyword evidence="3" id="KW-0328">Glycosyltransferase</keyword>
<keyword evidence="13" id="KW-1185">Reference proteome</keyword>
<dbReference type="RefSeq" id="WP_165391087.1">
    <property type="nucleotide sequence ID" value="NZ_SGWY01000001.1"/>
</dbReference>
<evidence type="ECO:0000256" key="9">
    <source>
        <dbReference type="ARBA" id="ARBA00040345"/>
    </source>
</evidence>
<name>A0A4Q7MIX5_9MICO</name>
<evidence type="ECO:0000256" key="8">
    <source>
        <dbReference type="ARBA" id="ARBA00038120"/>
    </source>
</evidence>
<accession>A0A4Q7MIX5</accession>
<comment type="subcellular location">
    <subcellularLocation>
        <location evidence="1">Cell membrane</location>
    </subcellularLocation>
</comment>
<dbReference type="PANTHER" id="PTHR43646:SF2">
    <property type="entry name" value="GLYCOSYLTRANSFERASE 2-LIKE DOMAIN-CONTAINING PROTEIN"/>
    <property type="match status" value="1"/>
</dbReference>
<dbReference type="InterPro" id="IPR001173">
    <property type="entry name" value="Glyco_trans_2-like"/>
</dbReference>
<comment type="caution">
    <text evidence="12">The sequence shown here is derived from an EMBL/GenBank/DDBJ whole genome shotgun (WGS) entry which is preliminary data.</text>
</comment>
<evidence type="ECO:0000256" key="6">
    <source>
        <dbReference type="ARBA" id="ARBA00037281"/>
    </source>
</evidence>
<evidence type="ECO:0000259" key="11">
    <source>
        <dbReference type="Pfam" id="PF00535"/>
    </source>
</evidence>
<gene>
    <name evidence="12" type="ORF">EV187_0611</name>
</gene>
<evidence type="ECO:0000313" key="13">
    <source>
        <dbReference type="Proteomes" id="UP000293289"/>
    </source>
</evidence>
<evidence type="ECO:0000256" key="3">
    <source>
        <dbReference type="ARBA" id="ARBA00022676"/>
    </source>
</evidence>
<dbReference type="EMBL" id="SGWY01000001">
    <property type="protein sequence ID" value="RZS68184.1"/>
    <property type="molecule type" value="Genomic_DNA"/>
</dbReference>
<dbReference type="PANTHER" id="PTHR43646">
    <property type="entry name" value="GLYCOSYLTRANSFERASE"/>
    <property type="match status" value="1"/>
</dbReference>
<feature type="region of interest" description="Disordered" evidence="10">
    <location>
        <begin position="258"/>
        <end position="281"/>
    </location>
</feature>
<evidence type="ECO:0000313" key="12">
    <source>
        <dbReference type="EMBL" id="RZS68184.1"/>
    </source>
</evidence>
<dbReference type="InterPro" id="IPR029044">
    <property type="entry name" value="Nucleotide-diphossugar_trans"/>
</dbReference>
<comment type="pathway">
    <text evidence="7">Carotenoid biosynthesis; staphyloxanthin biosynthesis; staphyloxanthin from farnesyl diphosphate: step 4/5.</text>
</comment>
<reference evidence="12 13" key="1">
    <citation type="submission" date="2019-02" db="EMBL/GenBank/DDBJ databases">
        <title>Genomic Encyclopedia of Type Strains, Phase IV (KMG-IV): sequencing the most valuable type-strain genomes for metagenomic binning, comparative biology and taxonomic classification.</title>
        <authorList>
            <person name="Goeker M."/>
        </authorList>
    </citation>
    <scope>NUCLEOTIDE SEQUENCE [LARGE SCALE GENOMIC DNA]</scope>
    <source>
        <strain evidence="12 13">DSM 43045</strain>
    </source>
</reference>
<feature type="compositionally biased region" description="Polar residues" evidence="10">
    <location>
        <begin position="269"/>
        <end position="281"/>
    </location>
</feature>
<evidence type="ECO:0000256" key="7">
    <source>
        <dbReference type="ARBA" id="ARBA00037904"/>
    </source>
</evidence>
<dbReference type="Pfam" id="PF00535">
    <property type="entry name" value="Glycos_transf_2"/>
    <property type="match status" value="1"/>
</dbReference>
<evidence type="ECO:0000256" key="10">
    <source>
        <dbReference type="SAM" id="MobiDB-lite"/>
    </source>
</evidence>
<dbReference type="Proteomes" id="UP000293289">
    <property type="component" value="Unassembled WGS sequence"/>
</dbReference>
<proteinExistence type="inferred from homology"/>
<evidence type="ECO:0000256" key="2">
    <source>
        <dbReference type="ARBA" id="ARBA00022475"/>
    </source>
</evidence>